<dbReference type="EMBL" id="ARYK01000002">
    <property type="protein sequence ID" value="KCZ93201.1"/>
    <property type="molecule type" value="Genomic_DNA"/>
</dbReference>
<dbReference type="GO" id="GO:0016020">
    <property type="term" value="C:membrane"/>
    <property type="evidence" value="ECO:0007669"/>
    <property type="project" value="UniProtKB-SubCell"/>
</dbReference>
<evidence type="ECO:0000256" key="5">
    <source>
        <dbReference type="ARBA" id="ARBA00023136"/>
    </source>
</evidence>
<dbReference type="PANTHER" id="PTHR23505:SF79">
    <property type="entry name" value="PROTEIN SPINSTER"/>
    <property type="match status" value="1"/>
</dbReference>
<organism evidence="8 9">
    <name type="scientific">Hyphomonas johnsonii MHS-2</name>
    <dbReference type="NCBI Taxonomy" id="1280950"/>
    <lineage>
        <taxon>Bacteria</taxon>
        <taxon>Pseudomonadati</taxon>
        <taxon>Pseudomonadota</taxon>
        <taxon>Alphaproteobacteria</taxon>
        <taxon>Hyphomonadales</taxon>
        <taxon>Hyphomonadaceae</taxon>
        <taxon>Hyphomonas</taxon>
    </lineage>
</organism>
<dbReference type="STRING" id="1280950.HJO_05080"/>
<feature type="transmembrane region" description="Helical" evidence="6">
    <location>
        <begin position="217"/>
        <end position="244"/>
    </location>
</feature>
<name>A0A059FRR1_9PROT</name>
<protein>
    <submittedName>
        <fullName evidence="8">Major facilitator transporter</fullName>
    </submittedName>
</protein>
<dbReference type="InterPro" id="IPR036259">
    <property type="entry name" value="MFS_trans_sf"/>
</dbReference>
<dbReference type="PATRIC" id="fig|1280950.3.peg.1023"/>
<dbReference type="SUPFAM" id="SSF103473">
    <property type="entry name" value="MFS general substrate transporter"/>
    <property type="match status" value="1"/>
</dbReference>
<feature type="transmembrane region" description="Helical" evidence="6">
    <location>
        <begin position="352"/>
        <end position="373"/>
    </location>
</feature>
<comment type="caution">
    <text evidence="8">The sequence shown here is derived from an EMBL/GenBank/DDBJ whole genome shotgun (WGS) entry which is preliminary data.</text>
</comment>
<feature type="transmembrane region" description="Helical" evidence="6">
    <location>
        <begin position="289"/>
        <end position="309"/>
    </location>
</feature>
<keyword evidence="5 6" id="KW-0472">Membrane</keyword>
<feature type="transmembrane region" description="Helical" evidence="6">
    <location>
        <begin position="379"/>
        <end position="400"/>
    </location>
</feature>
<dbReference type="Pfam" id="PF07690">
    <property type="entry name" value="MFS_1"/>
    <property type="match status" value="1"/>
</dbReference>
<evidence type="ECO:0000256" key="2">
    <source>
        <dbReference type="ARBA" id="ARBA00022448"/>
    </source>
</evidence>
<gene>
    <name evidence="8" type="ORF">HJO_05080</name>
</gene>
<proteinExistence type="predicted"/>
<feature type="transmembrane region" description="Helical" evidence="6">
    <location>
        <begin position="167"/>
        <end position="187"/>
    </location>
</feature>
<reference evidence="8 9" key="1">
    <citation type="journal article" date="2014" name="Antonie Van Leeuwenhoek">
        <title>Hyphomonas beringensis sp. nov. and Hyphomonas chukchiensis sp. nov., isolated from surface seawater of the Bering Sea and Chukchi Sea.</title>
        <authorList>
            <person name="Li C."/>
            <person name="Lai Q."/>
            <person name="Li G."/>
            <person name="Dong C."/>
            <person name="Wang J."/>
            <person name="Liao Y."/>
            <person name="Shao Z."/>
        </authorList>
    </citation>
    <scope>NUCLEOTIDE SEQUENCE [LARGE SCALE GENOMIC DNA]</scope>
    <source>
        <strain evidence="8 9">MHS-2</strain>
    </source>
</reference>
<dbReference type="Gene3D" id="1.20.1250.20">
    <property type="entry name" value="MFS general substrate transporter like domains"/>
    <property type="match status" value="2"/>
</dbReference>
<keyword evidence="9" id="KW-1185">Reference proteome</keyword>
<feature type="transmembrane region" description="Helical" evidence="6">
    <location>
        <begin position="256"/>
        <end position="277"/>
    </location>
</feature>
<dbReference type="InterPro" id="IPR020846">
    <property type="entry name" value="MFS_dom"/>
</dbReference>
<feature type="transmembrane region" description="Helical" evidence="6">
    <location>
        <begin position="140"/>
        <end position="161"/>
    </location>
</feature>
<feature type="transmembrane region" description="Helical" evidence="6">
    <location>
        <begin position="12"/>
        <end position="34"/>
    </location>
</feature>
<sequence length="429" mass="44798">MQTRQGPYRWYVLFVLTAIFTTHYIDRAVISVLIEPIKQEFGLSDSALGLLSGLAHSGALALVALPMGWLTDRTNRVRLIAVVVTVWSGLTALGALSTGFVSLLLMRIGVGAAEAGGPPASVSIIGDLFERKELPTAMGIFYLAMGLGTGLIFLVGGFVAQYYGWRAVFLIAGIPGFVFGVLVLTTIKEPTRRAAANVGATKPSFGAVVREMSRNRALLFTVIAGTCASLAHASLITWMGPFLIRVREFSLGETGIVMALATIGGNTVGSLVAGFATPALARDKISRTYRFPALLLCLSLPVCWLLASVPGQPAAIGFVILLSVILGGWAGQVTAVVLASSPTSMHGTVSSTYWMLANLVGVGVGPAAIGLMSDVAGSLGVAMTIGASINVVAALFLFLACRYLKAENEPGDVPDVEGLIPSGNEPSNR</sequence>
<feature type="domain" description="Major facilitator superfamily (MFS) profile" evidence="7">
    <location>
        <begin position="12"/>
        <end position="405"/>
    </location>
</feature>
<dbReference type="InterPro" id="IPR011701">
    <property type="entry name" value="MFS"/>
</dbReference>
<keyword evidence="2" id="KW-0813">Transport</keyword>
<evidence type="ECO:0000313" key="8">
    <source>
        <dbReference type="EMBL" id="KCZ93201.1"/>
    </source>
</evidence>
<evidence type="ECO:0000259" key="7">
    <source>
        <dbReference type="PROSITE" id="PS50850"/>
    </source>
</evidence>
<keyword evidence="4 6" id="KW-1133">Transmembrane helix</keyword>
<comment type="subcellular location">
    <subcellularLocation>
        <location evidence="1">Membrane</location>
        <topology evidence="1">Multi-pass membrane protein</topology>
    </subcellularLocation>
</comment>
<dbReference type="GO" id="GO:0022857">
    <property type="term" value="F:transmembrane transporter activity"/>
    <property type="evidence" value="ECO:0007669"/>
    <property type="project" value="InterPro"/>
</dbReference>
<dbReference type="PANTHER" id="PTHR23505">
    <property type="entry name" value="SPINSTER"/>
    <property type="match status" value="1"/>
</dbReference>
<evidence type="ECO:0000256" key="1">
    <source>
        <dbReference type="ARBA" id="ARBA00004141"/>
    </source>
</evidence>
<feature type="transmembrane region" description="Helical" evidence="6">
    <location>
        <begin position="79"/>
        <end position="105"/>
    </location>
</feature>
<dbReference type="AlphaFoldDB" id="A0A059FRR1"/>
<accession>A0A059FRR1</accession>
<dbReference type="PROSITE" id="PS50850">
    <property type="entry name" value="MFS"/>
    <property type="match status" value="1"/>
</dbReference>
<keyword evidence="3 6" id="KW-0812">Transmembrane</keyword>
<evidence type="ECO:0000256" key="6">
    <source>
        <dbReference type="SAM" id="Phobius"/>
    </source>
</evidence>
<evidence type="ECO:0000313" key="9">
    <source>
        <dbReference type="Proteomes" id="UP000025171"/>
    </source>
</evidence>
<dbReference type="eggNOG" id="COG2271">
    <property type="taxonomic scope" value="Bacteria"/>
</dbReference>
<evidence type="ECO:0000256" key="3">
    <source>
        <dbReference type="ARBA" id="ARBA00022692"/>
    </source>
</evidence>
<evidence type="ECO:0000256" key="4">
    <source>
        <dbReference type="ARBA" id="ARBA00022989"/>
    </source>
</evidence>
<feature type="transmembrane region" description="Helical" evidence="6">
    <location>
        <begin position="315"/>
        <end position="340"/>
    </location>
</feature>
<dbReference type="Proteomes" id="UP000025171">
    <property type="component" value="Unassembled WGS sequence"/>
</dbReference>
<feature type="transmembrane region" description="Helical" evidence="6">
    <location>
        <begin position="46"/>
        <end position="67"/>
    </location>
</feature>
<dbReference type="InterPro" id="IPR044770">
    <property type="entry name" value="MFS_spinster-like"/>
</dbReference>